<dbReference type="Proteomes" id="UP001476798">
    <property type="component" value="Unassembled WGS sequence"/>
</dbReference>
<comment type="caution">
    <text evidence="1">The sequence shown here is derived from an EMBL/GenBank/DDBJ whole genome shotgun (WGS) entry which is preliminary data.</text>
</comment>
<dbReference type="EMBL" id="JAHRIO010083080">
    <property type="protein sequence ID" value="MEQ2186167.1"/>
    <property type="molecule type" value="Genomic_DNA"/>
</dbReference>
<reference evidence="1 2" key="1">
    <citation type="submission" date="2021-06" db="EMBL/GenBank/DDBJ databases">
        <authorList>
            <person name="Palmer J.M."/>
        </authorList>
    </citation>
    <scope>NUCLEOTIDE SEQUENCE [LARGE SCALE GENOMIC DNA]</scope>
    <source>
        <strain evidence="1 2">GA_2019</strain>
        <tissue evidence="1">Muscle</tissue>
    </source>
</reference>
<name>A0ABV0PRP1_9TELE</name>
<sequence>MGGCHCDDNGTTTGIEVVLLIVTECTGVSGSNTYGFLVFCTYIRPSPVSNSWSRVLLSLGSKRKTVSDKFISATVFCTLAPLERTTEPRRRWEDQGLCKTNKNETEMVTACVFLHATLRTGKQDTPSHYYHPVEYSGTTP</sequence>
<organism evidence="1 2">
    <name type="scientific">Goodea atripinnis</name>
    <dbReference type="NCBI Taxonomy" id="208336"/>
    <lineage>
        <taxon>Eukaryota</taxon>
        <taxon>Metazoa</taxon>
        <taxon>Chordata</taxon>
        <taxon>Craniata</taxon>
        <taxon>Vertebrata</taxon>
        <taxon>Euteleostomi</taxon>
        <taxon>Actinopterygii</taxon>
        <taxon>Neopterygii</taxon>
        <taxon>Teleostei</taxon>
        <taxon>Neoteleostei</taxon>
        <taxon>Acanthomorphata</taxon>
        <taxon>Ovalentaria</taxon>
        <taxon>Atherinomorphae</taxon>
        <taxon>Cyprinodontiformes</taxon>
        <taxon>Goodeidae</taxon>
        <taxon>Goodea</taxon>
    </lineage>
</organism>
<keyword evidence="2" id="KW-1185">Reference proteome</keyword>
<protein>
    <submittedName>
        <fullName evidence="1">Uncharacterized protein</fullName>
    </submittedName>
</protein>
<gene>
    <name evidence="1" type="ORF">GOODEAATRI_025892</name>
</gene>
<evidence type="ECO:0000313" key="2">
    <source>
        <dbReference type="Proteomes" id="UP001476798"/>
    </source>
</evidence>
<proteinExistence type="predicted"/>
<accession>A0ABV0PRP1</accession>
<evidence type="ECO:0000313" key="1">
    <source>
        <dbReference type="EMBL" id="MEQ2186167.1"/>
    </source>
</evidence>